<organism evidence="2 3">
    <name type="scientific">Chelatococcus asaccharovorans</name>
    <dbReference type="NCBI Taxonomy" id="28210"/>
    <lineage>
        <taxon>Bacteria</taxon>
        <taxon>Pseudomonadati</taxon>
        <taxon>Pseudomonadota</taxon>
        <taxon>Alphaproteobacteria</taxon>
        <taxon>Hyphomicrobiales</taxon>
        <taxon>Chelatococcaceae</taxon>
        <taxon>Chelatococcus</taxon>
    </lineage>
</organism>
<feature type="compositionally biased region" description="Low complexity" evidence="1">
    <location>
        <begin position="20"/>
        <end position="33"/>
    </location>
</feature>
<evidence type="ECO:0000313" key="3">
    <source>
        <dbReference type="Proteomes" id="UP000248021"/>
    </source>
</evidence>
<dbReference type="AlphaFoldDB" id="A0A2V3U197"/>
<dbReference type="Proteomes" id="UP000248021">
    <property type="component" value="Unassembled WGS sequence"/>
</dbReference>
<proteinExistence type="predicted"/>
<gene>
    <name evidence="2" type="ORF">C7450_109272</name>
</gene>
<evidence type="ECO:0000313" key="2">
    <source>
        <dbReference type="EMBL" id="PXW55859.1"/>
    </source>
</evidence>
<protein>
    <submittedName>
        <fullName evidence="2">Uncharacterized protein</fullName>
    </submittedName>
</protein>
<name>A0A2V3U197_9HYPH</name>
<accession>A0A2V3U197</accession>
<reference evidence="2 3" key="1">
    <citation type="submission" date="2018-05" db="EMBL/GenBank/DDBJ databases">
        <title>Genomic Encyclopedia of Type Strains, Phase IV (KMG-IV): sequencing the most valuable type-strain genomes for metagenomic binning, comparative biology and taxonomic classification.</title>
        <authorList>
            <person name="Goeker M."/>
        </authorList>
    </citation>
    <scope>NUCLEOTIDE SEQUENCE [LARGE SCALE GENOMIC DNA]</scope>
    <source>
        <strain evidence="2 3">DSM 6462</strain>
    </source>
</reference>
<keyword evidence="3" id="KW-1185">Reference proteome</keyword>
<feature type="region of interest" description="Disordered" evidence="1">
    <location>
        <begin position="1"/>
        <end position="37"/>
    </location>
</feature>
<sequence>MRHQTDLRGQSRSVDGAPDTISFTRMRSSSSTRIGGTLVESPDRVKTEIAIKTGKGEI</sequence>
<comment type="caution">
    <text evidence="2">The sequence shown here is derived from an EMBL/GenBank/DDBJ whole genome shotgun (WGS) entry which is preliminary data.</text>
</comment>
<dbReference type="EMBL" id="QJJK01000009">
    <property type="protein sequence ID" value="PXW55859.1"/>
    <property type="molecule type" value="Genomic_DNA"/>
</dbReference>
<evidence type="ECO:0000256" key="1">
    <source>
        <dbReference type="SAM" id="MobiDB-lite"/>
    </source>
</evidence>